<evidence type="ECO:0000313" key="1">
    <source>
        <dbReference type="EMBL" id="TWU21079.1"/>
    </source>
</evidence>
<gene>
    <name evidence="1" type="ORF">Pla52o_41110</name>
</gene>
<reference evidence="1 2" key="1">
    <citation type="submission" date="2019-02" db="EMBL/GenBank/DDBJ databases">
        <title>Deep-cultivation of Planctomycetes and their phenomic and genomic characterization uncovers novel biology.</title>
        <authorList>
            <person name="Wiegand S."/>
            <person name="Jogler M."/>
            <person name="Boedeker C."/>
            <person name="Pinto D."/>
            <person name="Vollmers J."/>
            <person name="Rivas-Marin E."/>
            <person name="Kohn T."/>
            <person name="Peeters S.H."/>
            <person name="Heuer A."/>
            <person name="Rast P."/>
            <person name="Oberbeckmann S."/>
            <person name="Bunk B."/>
            <person name="Jeske O."/>
            <person name="Meyerdierks A."/>
            <person name="Storesund J.E."/>
            <person name="Kallscheuer N."/>
            <person name="Luecker S."/>
            <person name="Lage O.M."/>
            <person name="Pohl T."/>
            <person name="Merkel B.J."/>
            <person name="Hornburger P."/>
            <person name="Mueller R.-W."/>
            <person name="Bruemmer F."/>
            <person name="Labrenz M."/>
            <person name="Spormann A.M."/>
            <person name="Op Den Camp H."/>
            <person name="Overmann J."/>
            <person name="Amann R."/>
            <person name="Jetten M.S.M."/>
            <person name="Mascher T."/>
            <person name="Medema M.H."/>
            <person name="Devos D.P."/>
            <person name="Kaster A.-K."/>
            <person name="Ovreas L."/>
            <person name="Rohde M."/>
            <person name="Galperin M.Y."/>
            <person name="Jogler C."/>
        </authorList>
    </citation>
    <scope>NUCLEOTIDE SEQUENCE [LARGE SCALE GENOMIC DNA]</scope>
    <source>
        <strain evidence="1 2">Pla52o</strain>
    </source>
</reference>
<comment type="caution">
    <text evidence="1">The sequence shown here is derived from an EMBL/GenBank/DDBJ whole genome shotgun (WGS) entry which is preliminary data.</text>
</comment>
<accession>A0A5C6CE42</accession>
<proteinExistence type="predicted"/>
<evidence type="ECO:0000313" key="2">
    <source>
        <dbReference type="Proteomes" id="UP000316304"/>
    </source>
</evidence>
<dbReference type="EMBL" id="SJPT01000007">
    <property type="protein sequence ID" value="TWU21079.1"/>
    <property type="molecule type" value="Genomic_DNA"/>
</dbReference>
<dbReference type="AlphaFoldDB" id="A0A5C6CE42"/>
<sequence>MIPTWVNPFIGFGSHRPFGLATDLDFAALIVHARAWSIGAPAWDGKGPLGKKFFDLANAIIDEREGTPGGTRQLRMQLQA</sequence>
<protein>
    <submittedName>
        <fullName evidence="1">Uncharacterized protein</fullName>
    </submittedName>
</protein>
<dbReference type="Proteomes" id="UP000316304">
    <property type="component" value="Unassembled WGS sequence"/>
</dbReference>
<name>A0A5C6CE42_9BACT</name>
<keyword evidence="2" id="KW-1185">Reference proteome</keyword>
<organism evidence="1 2">
    <name type="scientific">Novipirellula galeiformis</name>
    <dbReference type="NCBI Taxonomy" id="2528004"/>
    <lineage>
        <taxon>Bacteria</taxon>
        <taxon>Pseudomonadati</taxon>
        <taxon>Planctomycetota</taxon>
        <taxon>Planctomycetia</taxon>
        <taxon>Pirellulales</taxon>
        <taxon>Pirellulaceae</taxon>
        <taxon>Novipirellula</taxon>
    </lineage>
</organism>